<sequence>MDPQTVNLTLSTSGVVPVSVSAYNANTLILSCDGDLSGGTFEELTAEIYQNANLGEGPLATVTYAGALGAGPHLLTFVPEQTNLLPSAPSILSRGFYLVVRGTGTGGIKTVFALGRLTLYANPASDIGAPPPAPSLYAANVFRYIAAAGSTTFSSVGRDDTLSFSVSAGANLSLNSLAKSVDFTVLGGSPWISGKQYAANTLIGSSGKAYICTAAHTSSASTQPETGGQWATVWSVIVSGGTAGDVFGPALSQDNGIAVYSGTTGKLLKASGATVTLTGAVACDAISLALAPVTALSAGVFRYDSGEQVPEVGIGSVALKLGVQRYVRAYNDTASAMTKGQAVYLSGAQGNRVAVKLASAASEATSAGTLGLVAQSIAAGAEGFVQVDGPMYGLNTLGLTAGSLLYVSSTSGVLTPTSPAAPAHGVRMGYVERVHASAGSIFIKVDNGYELGELHDVLDSITGQVGLLVKNASTGVWEALSSAAAFTAIGLDTALSNKADLVGGKLSTSQLPDLALVQYLGAAANQAAMLALVGQRGDWCTRTDDGKTYIVTAEPSSTLANWTAMSYPASPVVSVAGRTGAVTLSSGDISGLGALATLGAVGTAQITDGSVTNAELANMAAATVKGSIAGGVPEDLNPTQLTALINTFTASLSGAVPAATGGNLTTEFLRKDGTWAAPPGGGTSTAAGTGAELQFRNASTGAFAAVTNSSVSGGTITLGDAENYGATPVSLLALRNTTAATDPGVAQVTTGQQSSPAFQLEGQGWNYTGGVAASTPVRVRGYVQPQTPFGLNNATNVLFQLESQIGSGAWSRLVEFRQSPAQGFLANIGPTGGITLGGSNGNDGVFTGSVSAGVEILAIVTTAASAGTQRNSGIIRQEGQGWNGTASVPVEFRSYVRPTAGTTNPTYDYIVEARHNRGSWTQLMRIQTGETGNLFTTGSVAASFGSLYTSALDVAGIMRAGSSFAGTRIRSGDTYQWTSSATDPNVAADLSIGRRAAANLRLGAADAASAVAQTISVQSVVAGTASGTVGANLTFDGSQGTGTGAGGSIIFRVAPAGGASTAQNPLVEAIRIKGNDKGLSFWGASVNGFFYAVGTSGIAWRGDRFQLQGPGANDAGELVIGSTNSVTVRAGGLNNMHLGAADAASPVAQTISVQSATGTNASAAAAVLTLDGAQGTGTGAGGDVRVRLAPNGSTGASQNTLVEAVRFRATDLATVCAGPVVANGPVVLGSYTVASVPSVSLWVQGLIWVSDDVGGPTPAFSDGTNWRRVADLAVISIA</sequence>
<proteinExistence type="predicted"/>
<evidence type="ECO:0000313" key="1">
    <source>
        <dbReference type="EMBL" id="CAB4162505.1"/>
    </source>
</evidence>
<accession>A0A6J5P009</accession>
<organism evidence="1">
    <name type="scientific">uncultured Caudovirales phage</name>
    <dbReference type="NCBI Taxonomy" id="2100421"/>
    <lineage>
        <taxon>Viruses</taxon>
        <taxon>Duplodnaviria</taxon>
        <taxon>Heunggongvirae</taxon>
        <taxon>Uroviricota</taxon>
        <taxon>Caudoviricetes</taxon>
        <taxon>Peduoviridae</taxon>
        <taxon>Maltschvirus</taxon>
        <taxon>Maltschvirus maltsch</taxon>
    </lineage>
</organism>
<dbReference type="Gene3D" id="2.10.10.20">
    <property type="entry name" value="Carbohydrate-binding module superfamily 5/12"/>
    <property type="match status" value="1"/>
</dbReference>
<gene>
    <name evidence="1" type="ORF">UFOVP783_54</name>
</gene>
<dbReference type="EMBL" id="LR796738">
    <property type="protein sequence ID" value="CAB4162505.1"/>
    <property type="molecule type" value="Genomic_DNA"/>
</dbReference>
<reference evidence="1" key="1">
    <citation type="submission" date="2020-04" db="EMBL/GenBank/DDBJ databases">
        <authorList>
            <person name="Chiriac C."/>
            <person name="Salcher M."/>
            <person name="Ghai R."/>
            <person name="Kavagutti S V."/>
        </authorList>
    </citation>
    <scope>NUCLEOTIDE SEQUENCE</scope>
</reference>
<name>A0A6J5P009_9CAUD</name>
<protein>
    <submittedName>
        <fullName evidence="1">Uncharacterized protein</fullName>
    </submittedName>
</protein>